<dbReference type="EMBL" id="SNYV01000016">
    <property type="protein sequence ID" value="TDQ75875.1"/>
    <property type="molecule type" value="Genomic_DNA"/>
</dbReference>
<sequence length="430" mass="46154">MDSKNLNAQNGQSTVGPMIIIGALFFIFGFVTWLNSLLIPYLRIACELTEVQSYFVTFAFYIAYLVMAPVSTWVLDKYGFKKGMSISLGIMAIGALLFIPAAFSRTYVIFLLGLFIMGGGLAILQTASNPYITIIGPVETAAKRISIMGICNKFAGAAAPVILGLFLNLGEADKITKQVDSMSPTEYAAALDQVALQVVNPYIGIVIVLIVLSIWISKANLPEVKGDEEETADHHTVSEDKKSIWSFPHVILGFITLFLYVGVEVLAGDTIIAYGVSQGVSLEDAKFFTGFTMGAMVVGYIIGIICIPKYLSQENALKLCALLGISFTVAIVFTSGMTSLLFVALLGLANSLIWPAIWPLALKGVGKFTSAASGLLVMGIAGGAIIPLIYGQIAHAIGSHQAYWIALPCYLFILYYAISGHKAGKKNVTH</sequence>
<evidence type="ECO:0000256" key="4">
    <source>
        <dbReference type="ARBA" id="ARBA00022475"/>
    </source>
</evidence>
<dbReference type="InterPro" id="IPR011701">
    <property type="entry name" value="MFS"/>
</dbReference>
<feature type="transmembrane region" description="Helical" evidence="8">
    <location>
        <begin position="402"/>
        <end position="418"/>
    </location>
</feature>
<evidence type="ECO:0000256" key="3">
    <source>
        <dbReference type="ARBA" id="ARBA00009120"/>
    </source>
</evidence>
<feature type="transmembrane region" description="Helical" evidence="8">
    <location>
        <begin position="107"/>
        <end position="124"/>
    </location>
</feature>
<feature type="transmembrane region" description="Helical" evidence="8">
    <location>
        <begin position="54"/>
        <end position="75"/>
    </location>
</feature>
<feature type="transmembrane region" description="Helical" evidence="8">
    <location>
        <begin position="319"/>
        <end position="348"/>
    </location>
</feature>
<dbReference type="Pfam" id="PF07690">
    <property type="entry name" value="MFS_1"/>
    <property type="match status" value="1"/>
</dbReference>
<evidence type="ECO:0000256" key="8">
    <source>
        <dbReference type="SAM" id="Phobius"/>
    </source>
</evidence>
<evidence type="ECO:0000256" key="1">
    <source>
        <dbReference type="ARBA" id="ARBA00003321"/>
    </source>
</evidence>
<feature type="transmembrane region" description="Helical" evidence="8">
    <location>
        <begin position="194"/>
        <end position="216"/>
    </location>
</feature>
<proteinExistence type="inferred from homology"/>
<dbReference type="SUPFAM" id="SSF103473">
    <property type="entry name" value="MFS general substrate transporter"/>
    <property type="match status" value="1"/>
</dbReference>
<comment type="subcellular location">
    <subcellularLocation>
        <location evidence="2">Cell inner membrane</location>
        <topology evidence="2">Multi-pass membrane protein</topology>
    </subcellularLocation>
</comment>
<comment type="caution">
    <text evidence="9">The sequence shown here is derived from an EMBL/GenBank/DDBJ whole genome shotgun (WGS) entry which is preliminary data.</text>
</comment>
<dbReference type="CDD" id="cd17394">
    <property type="entry name" value="MFS_FucP_like"/>
    <property type="match status" value="1"/>
</dbReference>
<dbReference type="GO" id="GO:0005354">
    <property type="term" value="F:galactose transmembrane transporter activity"/>
    <property type="evidence" value="ECO:0007669"/>
    <property type="project" value="InterPro"/>
</dbReference>
<evidence type="ECO:0000313" key="9">
    <source>
        <dbReference type="EMBL" id="TDQ75875.1"/>
    </source>
</evidence>
<dbReference type="PANTHER" id="PTHR43702">
    <property type="entry name" value="L-FUCOSE-PROTON SYMPORTER"/>
    <property type="match status" value="1"/>
</dbReference>
<keyword evidence="6 8" id="KW-1133">Transmembrane helix</keyword>
<accession>A0A4R6W9L0</accession>
<gene>
    <name evidence="9" type="ORF">CLV99_3569</name>
</gene>
<dbReference type="Proteomes" id="UP000295292">
    <property type="component" value="Unassembled WGS sequence"/>
</dbReference>
<evidence type="ECO:0000256" key="5">
    <source>
        <dbReference type="ARBA" id="ARBA00022692"/>
    </source>
</evidence>
<feature type="transmembrane region" description="Helical" evidence="8">
    <location>
        <begin position="250"/>
        <end position="275"/>
    </location>
</feature>
<dbReference type="GO" id="GO:0055056">
    <property type="term" value="F:D-glucose transmembrane transporter activity"/>
    <property type="evidence" value="ECO:0007669"/>
    <property type="project" value="InterPro"/>
</dbReference>
<keyword evidence="7 8" id="KW-0472">Membrane</keyword>
<dbReference type="InterPro" id="IPR036259">
    <property type="entry name" value="MFS_trans_sf"/>
</dbReference>
<evidence type="ECO:0000256" key="2">
    <source>
        <dbReference type="ARBA" id="ARBA00004429"/>
    </source>
</evidence>
<evidence type="ECO:0000256" key="6">
    <source>
        <dbReference type="ARBA" id="ARBA00022989"/>
    </source>
</evidence>
<reference evidence="9 10" key="1">
    <citation type="submission" date="2019-03" db="EMBL/GenBank/DDBJ databases">
        <title>Genomic Encyclopedia of Archaeal and Bacterial Type Strains, Phase II (KMG-II): from individual species to whole genera.</title>
        <authorList>
            <person name="Goeker M."/>
        </authorList>
    </citation>
    <scope>NUCLEOTIDE SEQUENCE [LARGE SCALE GENOMIC DNA]</scope>
    <source>
        <strain evidence="9 10">DSM 28353</strain>
    </source>
</reference>
<protein>
    <submittedName>
        <fullName evidence="9">Glucose/galactose transporter</fullName>
    </submittedName>
</protein>
<name>A0A4R6W9L0_9SPHI</name>
<keyword evidence="5 8" id="KW-0812">Transmembrane</keyword>
<dbReference type="GO" id="GO:1904659">
    <property type="term" value="P:D-glucose transmembrane transport"/>
    <property type="evidence" value="ECO:0007669"/>
    <property type="project" value="InterPro"/>
</dbReference>
<dbReference type="InterPro" id="IPR050375">
    <property type="entry name" value="MFS_TsgA-like"/>
</dbReference>
<dbReference type="GO" id="GO:0005886">
    <property type="term" value="C:plasma membrane"/>
    <property type="evidence" value="ECO:0007669"/>
    <property type="project" value="UniProtKB-SubCell"/>
</dbReference>
<keyword evidence="4" id="KW-1003">Cell membrane</keyword>
<evidence type="ECO:0000256" key="7">
    <source>
        <dbReference type="ARBA" id="ARBA00023136"/>
    </source>
</evidence>
<comment type="function">
    <text evidence="1">Intake of glucose and galactose.</text>
</comment>
<dbReference type="AlphaFoldDB" id="A0A4R6W9L0"/>
<organism evidence="9 10">
    <name type="scientific">Sphingobacterium yanglingense</name>
    <dbReference type="NCBI Taxonomy" id="1437280"/>
    <lineage>
        <taxon>Bacteria</taxon>
        <taxon>Pseudomonadati</taxon>
        <taxon>Bacteroidota</taxon>
        <taxon>Sphingobacteriia</taxon>
        <taxon>Sphingobacteriales</taxon>
        <taxon>Sphingobacteriaceae</taxon>
        <taxon>Sphingobacterium</taxon>
    </lineage>
</organism>
<feature type="transmembrane region" description="Helical" evidence="8">
    <location>
        <begin position="20"/>
        <end position="42"/>
    </location>
</feature>
<keyword evidence="10" id="KW-1185">Reference proteome</keyword>
<dbReference type="InterPro" id="IPR005964">
    <property type="entry name" value="Glc/Gal_transptr_bac"/>
</dbReference>
<dbReference type="OrthoDB" id="9786665at2"/>
<dbReference type="PANTHER" id="PTHR43702:SF12">
    <property type="entry name" value="N-ACETYL GLUCOSAMINE TRANSPORTER NAGP"/>
    <property type="match status" value="1"/>
</dbReference>
<dbReference type="Gene3D" id="1.20.1250.20">
    <property type="entry name" value="MFS general substrate transporter like domains"/>
    <property type="match status" value="2"/>
</dbReference>
<dbReference type="NCBIfam" id="TIGR01272">
    <property type="entry name" value="gluP"/>
    <property type="match status" value="1"/>
</dbReference>
<feature type="transmembrane region" description="Helical" evidence="8">
    <location>
        <begin position="368"/>
        <end position="390"/>
    </location>
</feature>
<evidence type="ECO:0000313" key="10">
    <source>
        <dbReference type="Proteomes" id="UP000295292"/>
    </source>
</evidence>
<dbReference type="RefSeq" id="WP_133585759.1">
    <property type="nucleotide sequence ID" value="NZ_SNYV01000016.1"/>
</dbReference>
<comment type="similarity">
    <text evidence="3">Belongs to the major facilitator superfamily. FHS transporter (TC 2.A.1.7) family.</text>
</comment>
<feature type="transmembrane region" description="Helical" evidence="8">
    <location>
        <begin position="84"/>
        <end position="101"/>
    </location>
</feature>
<feature type="transmembrane region" description="Helical" evidence="8">
    <location>
        <begin position="145"/>
        <end position="167"/>
    </location>
</feature>
<feature type="transmembrane region" description="Helical" evidence="8">
    <location>
        <begin position="287"/>
        <end position="307"/>
    </location>
</feature>